<evidence type="ECO:0000313" key="4">
    <source>
        <dbReference type="Proteomes" id="UP000238157"/>
    </source>
</evidence>
<protein>
    <submittedName>
        <fullName evidence="3">Putative adhesin</fullName>
    </submittedName>
</protein>
<gene>
    <name evidence="3" type="ORF">CLW00_112121</name>
</gene>
<evidence type="ECO:0000259" key="2">
    <source>
        <dbReference type="Pfam" id="PF13349"/>
    </source>
</evidence>
<reference evidence="3 4" key="1">
    <citation type="submission" date="2018-03" db="EMBL/GenBank/DDBJ databases">
        <title>Genomic Encyclopedia of Archaeal and Bacterial Type Strains, Phase II (KMG-II): from individual species to whole genera.</title>
        <authorList>
            <person name="Goeker M."/>
        </authorList>
    </citation>
    <scope>NUCLEOTIDE SEQUENCE [LARGE SCALE GENOMIC DNA]</scope>
    <source>
        <strain evidence="3 4">DSM 27929</strain>
    </source>
</reference>
<feature type="signal peptide" evidence="1">
    <location>
        <begin position="1"/>
        <end position="25"/>
    </location>
</feature>
<feature type="chain" id="PRO_5015759446" evidence="1">
    <location>
        <begin position="26"/>
        <end position="313"/>
    </location>
</feature>
<comment type="caution">
    <text evidence="3">The sequence shown here is derived from an EMBL/GenBank/DDBJ whole genome shotgun (WGS) entry which is preliminary data.</text>
</comment>
<accession>A0A2T0WFQ2</accession>
<evidence type="ECO:0000256" key="1">
    <source>
        <dbReference type="SAM" id="SignalP"/>
    </source>
</evidence>
<dbReference type="EMBL" id="PVTR01000012">
    <property type="protein sequence ID" value="PRY85540.1"/>
    <property type="molecule type" value="Genomic_DNA"/>
</dbReference>
<feature type="domain" description="DUF4097" evidence="2">
    <location>
        <begin position="61"/>
        <end position="312"/>
    </location>
</feature>
<name>A0A2T0WFQ2_9BACT</name>
<keyword evidence="1" id="KW-0732">Signal</keyword>
<dbReference type="OrthoDB" id="838235at2"/>
<dbReference type="Proteomes" id="UP000238157">
    <property type="component" value="Unassembled WGS sequence"/>
</dbReference>
<dbReference type="AlphaFoldDB" id="A0A2T0WFQ2"/>
<dbReference type="RefSeq" id="WP_106135065.1">
    <property type="nucleotide sequence ID" value="NZ_PVTR01000012.1"/>
</dbReference>
<dbReference type="Pfam" id="PF13349">
    <property type="entry name" value="DUF4097"/>
    <property type="match status" value="1"/>
</dbReference>
<proteinExistence type="predicted"/>
<sequence length="313" mass="32581">MKKHLTLQLSLLLLGFIIFPFAAQAQLKTLVDVNKSYSGISKIEVNGGALEISYEGNPSLSEVSVDAFLESNNHEQDIIFVTLGDVLKISHKVNTSGSGWRNMRTKGHIKISGPKDIELEMKGGSGTVLVDNVKAELTTIQVGSGNVTGKNIIGQVESKAGSGSITLTNIQGDVTGSVGSGNAKIEDVLGNVKYTSGSGGINAKNIEGLLSVSLSSGNAKLENIGELGSLRLTSGNLNANNAGLGPETSINGSSGNFKIKTPSDLRDFNFYMKATSGNITVGNSRGGRSLTLDNGADHDIKGSITSGNISIEN</sequence>
<dbReference type="InterPro" id="IPR025164">
    <property type="entry name" value="Toastrack_DUF4097"/>
</dbReference>
<evidence type="ECO:0000313" key="3">
    <source>
        <dbReference type="EMBL" id="PRY85540.1"/>
    </source>
</evidence>
<keyword evidence="4" id="KW-1185">Reference proteome</keyword>
<organism evidence="3 4">
    <name type="scientific">Mongoliibacter ruber</name>
    <dbReference type="NCBI Taxonomy" id="1750599"/>
    <lineage>
        <taxon>Bacteria</taxon>
        <taxon>Pseudomonadati</taxon>
        <taxon>Bacteroidota</taxon>
        <taxon>Cytophagia</taxon>
        <taxon>Cytophagales</taxon>
        <taxon>Cyclobacteriaceae</taxon>
        <taxon>Mongoliibacter</taxon>
    </lineage>
</organism>